<feature type="domain" description="Gamma-butyrobetaine hydroxylase-like N-terminal" evidence="1">
    <location>
        <begin position="11"/>
        <end position="93"/>
    </location>
</feature>
<comment type="caution">
    <text evidence="2">The sequence shown here is derived from an EMBL/GenBank/DDBJ whole genome shotgun (WGS) entry which is preliminary data.</text>
</comment>
<keyword evidence="3" id="KW-1185">Reference proteome</keyword>
<dbReference type="Pfam" id="PF06155">
    <property type="entry name" value="GBBH-like_N"/>
    <property type="match status" value="1"/>
</dbReference>
<dbReference type="PANTHER" id="PTHR35303:SF5">
    <property type="entry name" value="OS02G0197800 PROTEIN"/>
    <property type="match status" value="1"/>
</dbReference>
<organism evidence="2 3">
    <name type="scientific">Neisseria brasiliensis</name>
    <dbReference type="NCBI Taxonomy" id="2666100"/>
    <lineage>
        <taxon>Bacteria</taxon>
        <taxon>Pseudomonadati</taxon>
        <taxon>Pseudomonadota</taxon>
        <taxon>Betaproteobacteria</taxon>
        <taxon>Neisseriales</taxon>
        <taxon>Neisseriaceae</taxon>
        <taxon>Neisseria</taxon>
    </lineage>
</organism>
<evidence type="ECO:0000259" key="1">
    <source>
        <dbReference type="Pfam" id="PF06155"/>
    </source>
</evidence>
<gene>
    <name evidence="2" type="ORF">GJU80_12265</name>
</gene>
<dbReference type="InterPro" id="IPR038492">
    <property type="entry name" value="GBBH-like_N_sf"/>
</dbReference>
<dbReference type="Gene3D" id="3.30.2020.30">
    <property type="match status" value="1"/>
</dbReference>
<dbReference type="PANTHER" id="PTHR35303">
    <property type="entry name" value="OS02G0197800 PROTEIN"/>
    <property type="match status" value="1"/>
</dbReference>
<dbReference type="InterPro" id="IPR010376">
    <property type="entry name" value="GBBH-like_N"/>
</dbReference>
<accession>A0A5Q3S8L9</accession>
<sequence length="143" mass="15674">MSEHQIPEEIRLQNGRVALTLVYNGEHKSLPAEFLRVYSPSAEVRGHAPGQEVLQTGKADVTIMGLEPVGQYALKITFSDGHDSGLYDWPYLHKLAYQYDEMWADYLRRIELAGASRIPTAEDLAAQAKAGHSCGGGSCGCSH</sequence>
<reference evidence="2" key="1">
    <citation type="journal article" name="Emerg. Infect. Dis.">
        <title>Two cases of a newly characterized neisseria species.</title>
        <authorList>
            <person name="Mustapha M."/>
            <person name="Lemos A.P.S."/>
            <person name="Harrison L.H."/>
            <person name="Vantyne D."/>
            <person name="Sacchi C.T."/>
        </authorList>
    </citation>
    <scope>NUCLEOTIDE SEQUENCE</scope>
    <source>
        <strain evidence="2">N.95.16</strain>
    </source>
</reference>
<dbReference type="EMBL" id="WJXO01000002">
    <property type="protein sequence ID" value="MRN39227.1"/>
    <property type="molecule type" value="Genomic_DNA"/>
</dbReference>
<evidence type="ECO:0000313" key="2">
    <source>
        <dbReference type="EMBL" id="MRN39227.1"/>
    </source>
</evidence>
<name>A0A5Q3S8L9_9NEIS</name>
<evidence type="ECO:0000313" key="3">
    <source>
        <dbReference type="Proteomes" id="UP000486297"/>
    </source>
</evidence>
<dbReference type="RefSeq" id="WP_095502594.1">
    <property type="nucleotide sequence ID" value="NZ_CP046027.1"/>
</dbReference>
<protein>
    <submittedName>
        <fullName evidence="2">DUF971 domain-containing protein</fullName>
    </submittedName>
</protein>
<dbReference type="Proteomes" id="UP000486297">
    <property type="component" value="Unassembled WGS sequence"/>
</dbReference>
<proteinExistence type="predicted"/>
<dbReference type="AlphaFoldDB" id="A0A5Q3S8L9"/>